<proteinExistence type="predicted"/>
<dbReference type="GeneID" id="14013369"/>
<accession>H6WXJ4</accession>
<reference evidence="1 2" key="1">
    <citation type="journal article" date="2012" name="J. Virol.">
        <title>Complete Genome Sequence of a Novel Marine Siphovirus, pVp-1, Infecting Vibrio parahaemolyticus.</title>
        <authorList>
            <person name="Kim J.H."/>
            <person name="Jun J.W."/>
            <person name="Choresca C.H."/>
            <person name="Shin S.P."/>
            <person name="Han J.E."/>
            <person name="Park S.C."/>
        </authorList>
    </citation>
    <scope>NUCLEOTIDE SEQUENCE [LARGE SCALE GENOMIC DNA]</scope>
</reference>
<gene>
    <name evidence="1" type="ORF">pVp-1_0103</name>
</gene>
<dbReference type="KEGG" id="vg:14013369"/>
<name>H6WXJ4_9CAUD</name>
<organism evidence="1 2">
    <name type="scientific">Vibrio phage pVp-1</name>
    <dbReference type="NCBI Taxonomy" id="1150989"/>
    <lineage>
        <taxon>Viruses</taxon>
        <taxon>Duplodnaviria</taxon>
        <taxon>Heunggongvirae</taxon>
        <taxon>Uroviricota</taxon>
        <taxon>Caudoviricetes</taxon>
        <taxon>Demerecviridae</taxon>
        <taxon>Ermolyevavirinae</taxon>
        <taxon>Vipunavirus</taxon>
        <taxon>Vipunavirus pVp1</taxon>
    </lineage>
</organism>
<sequence>MSVTNMKAFEVNLQTEPVIVFCDPEKAQQFFIDDNAKDAWRNYFWGCDDLGDLAENLAKMFYYQKDCLGDPFIEGFGAAKFNTTKKVWEIEDSHFGKIIIEMDDLDHHWDVQDVSKKLNSSLARLVK</sequence>
<dbReference type="EMBL" id="JQ340389">
    <property type="protein sequence ID" value="AFB83960.1"/>
    <property type="molecule type" value="Genomic_DNA"/>
</dbReference>
<dbReference type="RefSeq" id="YP_007007926.1">
    <property type="nucleotide sequence ID" value="NC_019529.1"/>
</dbReference>
<protein>
    <submittedName>
        <fullName evidence="1">Uncharacterized protein</fullName>
    </submittedName>
</protein>
<keyword evidence="2" id="KW-1185">Reference proteome</keyword>
<evidence type="ECO:0000313" key="1">
    <source>
        <dbReference type="EMBL" id="AFB83960.1"/>
    </source>
</evidence>
<dbReference type="Proteomes" id="UP000007520">
    <property type="component" value="Segment"/>
</dbReference>
<evidence type="ECO:0000313" key="2">
    <source>
        <dbReference type="Proteomes" id="UP000007520"/>
    </source>
</evidence>